<dbReference type="RefSeq" id="WP_012075929.1">
    <property type="nucleotide sequence ID" value="NZ_CP020560.1"/>
</dbReference>
<proteinExistence type="predicted"/>
<organism evidence="1 2">
    <name type="scientific">Pseudomonas paraeruginosa</name>
    <dbReference type="NCBI Taxonomy" id="2994495"/>
    <lineage>
        <taxon>Bacteria</taxon>
        <taxon>Pseudomonadati</taxon>
        <taxon>Pseudomonadota</taxon>
        <taxon>Gammaproteobacteria</taxon>
        <taxon>Pseudomonadales</taxon>
        <taxon>Pseudomonadaceae</taxon>
        <taxon>Pseudomonas</taxon>
    </lineage>
</organism>
<name>A0A2R3IZB7_9PSED</name>
<dbReference type="Gene3D" id="3.90.950.20">
    <property type="entry name" value="CinA-like"/>
    <property type="match status" value="1"/>
</dbReference>
<evidence type="ECO:0000313" key="2">
    <source>
        <dbReference type="Proteomes" id="UP000238390"/>
    </source>
</evidence>
<dbReference type="NCBIfam" id="TIGR00199">
    <property type="entry name" value="PncC_domain"/>
    <property type="match status" value="1"/>
</dbReference>
<dbReference type="InterPro" id="IPR008136">
    <property type="entry name" value="CinA_C"/>
</dbReference>
<evidence type="ECO:0000313" key="1">
    <source>
        <dbReference type="EMBL" id="AVK07250.1"/>
    </source>
</evidence>
<dbReference type="EMBL" id="CP027169">
    <property type="protein sequence ID" value="AVK07250.1"/>
    <property type="molecule type" value="Genomic_DNA"/>
</dbReference>
<dbReference type="Proteomes" id="UP000238390">
    <property type="component" value="Chromosome"/>
</dbReference>
<dbReference type="GeneID" id="77221306"/>
<keyword evidence="2" id="KW-1185">Reference proteome</keyword>
<protein>
    <submittedName>
        <fullName evidence="1">Competence/damage-inducible CinA C-terminal domain protein</fullName>
    </submittedName>
</protein>
<dbReference type="AlphaFoldDB" id="A0A2R3IZB7"/>
<reference evidence="1 2" key="1">
    <citation type="submission" date="2018-02" db="EMBL/GenBank/DDBJ databases">
        <title>FDA/CDC Antimicrobial Resistant Isolate Bank Genome Sequencing.</title>
        <authorList>
            <person name="Benahmed F.H."/>
            <person name="Lutgring J.D."/>
            <person name="Yoo B."/>
            <person name="Machado M."/>
            <person name="Brown A."/>
            <person name="McAllister G."/>
            <person name="Perry A."/>
            <person name="Halpin A.L."/>
            <person name="Vavikolanu K."/>
            <person name="Ott S."/>
            <person name="Zhao X."/>
            <person name="Tallon L.J."/>
            <person name="Sadzewicz L."/>
            <person name="Aluvathingal J."/>
            <person name="Nadendla S."/>
            <person name="Voskania-kordi A."/>
            <person name="Simonyan V."/>
            <person name="Patel J."/>
            <person name="Shawar R.M."/>
        </authorList>
    </citation>
    <scope>NUCLEOTIDE SEQUENCE [LARGE SCALE GENOMIC DNA]</scope>
    <source>
        <strain evidence="1 2">AR_0356</strain>
    </source>
</reference>
<dbReference type="Pfam" id="PF02464">
    <property type="entry name" value="CinA"/>
    <property type="match status" value="1"/>
</dbReference>
<accession>A0A2R3IZB7</accession>
<sequence>MPELRLGDDAARLVAYLRDAGLSLVTAESCTAGQISAELSAVADSGQVMEGGFVVYSPAAKLALLGLDPGWLERFNLTSVEVAEAMAGAALQRSPANAALAVTGLLGSEAKDGIAPGTVCFALGFRMADGLALFSRRERFHGDPAQMRREATRWALRRLPEFHQRALRGERA</sequence>
<dbReference type="SUPFAM" id="SSF142433">
    <property type="entry name" value="CinA-like"/>
    <property type="match status" value="1"/>
</dbReference>
<gene>
    <name evidence="1" type="ORF">CSB93_4403</name>
</gene>
<dbReference type="InterPro" id="IPR036653">
    <property type="entry name" value="CinA-like_C"/>
</dbReference>